<name>A0ACA9M773_9GLOM</name>
<organism evidence="1 2">
    <name type="scientific">Cetraspora pellucida</name>
    <dbReference type="NCBI Taxonomy" id="1433469"/>
    <lineage>
        <taxon>Eukaryota</taxon>
        <taxon>Fungi</taxon>
        <taxon>Fungi incertae sedis</taxon>
        <taxon>Mucoromycota</taxon>
        <taxon>Glomeromycotina</taxon>
        <taxon>Glomeromycetes</taxon>
        <taxon>Diversisporales</taxon>
        <taxon>Gigasporaceae</taxon>
        <taxon>Cetraspora</taxon>
    </lineage>
</organism>
<reference evidence="1" key="1">
    <citation type="submission" date="2021-06" db="EMBL/GenBank/DDBJ databases">
        <authorList>
            <person name="Kallberg Y."/>
            <person name="Tangrot J."/>
            <person name="Rosling A."/>
        </authorList>
    </citation>
    <scope>NUCLEOTIDE SEQUENCE</scope>
    <source>
        <strain evidence="1">28 12/20/2015</strain>
    </source>
</reference>
<feature type="non-terminal residue" evidence="1">
    <location>
        <position position="1"/>
    </location>
</feature>
<comment type="caution">
    <text evidence="1">The sequence shown here is derived from an EMBL/GenBank/DDBJ whole genome shotgun (WGS) entry which is preliminary data.</text>
</comment>
<dbReference type="Proteomes" id="UP000789366">
    <property type="component" value="Unassembled WGS sequence"/>
</dbReference>
<keyword evidence="2" id="KW-1185">Reference proteome</keyword>
<proteinExistence type="predicted"/>
<sequence>MTGVKIELFTEMAMHDFVKKAKHDGISIACQQYFKTNNPKI</sequence>
<protein>
    <submittedName>
        <fullName evidence="1">13123_t:CDS:1</fullName>
    </submittedName>
</protein>
<evidence type="ECO:0000313" key="1">
    <source>
        <dbReference type="EMBL" id="CAG8570586.1"/>
    </source>
</evidence>
<feature type="non-terminal residue" evidence="1">
    <location>
        <position position="41"/>
    </location>
</feature>
<dbReference type="EMBL" id="CAJVPW010006569">
    <property type="protein sequence ID" value="CAG8570586.1"/>
    <property type="molecule type" value="Genomic_DNA"/>
</dbReference>
<gene>
    <name evidence="1" type="ORF">SPELUC_LOCUS5979</name>
</gene>
<evidence type="ECO:0000313" key="2">
    <source>
        <dbReference type="Proteomes" id="UP000789366"/>
    </source>
</evidence>
<accession>A0ACA9M773</accession>